<evidence type="ECO:0000256" key="4">
    <source>
        <dbReference type="ARBA" id="ARBA00041580"/>
    </source>
</evidence>
<evidence type="ECO:0000313" key="6">
    <source>
        <dbReference type="EMBL" id="CAI8012172.1"/>
    </source>
</evidence>
<dbReference type="Pfam" id="PF13561">
    <property type="entry name" value="adh_short_C2"/>
    <property type="match status" value="1"/>
</dbReference>
<keyword evidence="7" id="KW-1185">Reference proteome</keyword>
<dbReference type="PRINTS" id="PR00081">
    <property type="entry name" value="GDHRDH"/>
</dbReference>
<dbReference type="PRINTS" id="PR00080">
    <property type="entry name" value="SDRFAMILY"/>
</dbReference>
<dbReference type="PANTHER" id="PTHR42760">
    <property type="entry name" value="SHORT-CHAIN DEHYDROGENASES/REDUCTASES FAMILY MEMBER"/>
    <property type="match status" value="1"/>
</dbReference>
<gene>
    <name evidence="6" type="ORF">GBAR_LOCUS7810</name>
</gene>
<evidence type="ECO:0000256" key="1">
    <source>
        <dbReference type="ARBA" id="ARBA00005194"/>
    </source>
</evidence>
<dbReference type="Gene3D" id="3.40.50.720">
    <property type="entry name" value="NAD(P)-binding Rossmann-like Domain"/>
    <property type="match status" value="1"/>
</dbReference>
<dbReference type="InterPro" id="IPR036291">
    <property type="entry name" value="NAD(P)-bd_dom_sf"/>
</dbReference>
<comment type="similarity">
    <text evidence="2">Belongs to the short-chain dehydrogenases/reductases (SDR) family.</text>
</comment>
<protein>
    <recommendedName>
        <fullName evidence="5">3-ketoacyl-[acyl-carrier-protein] reductase beta subunit</fullName>
    </recommendedName>
    <alternativeName>
        <fullName evidence="4">Quinone reductase CBR4</fullName>
    </alternativeName>
</protein>
<name>A0AA35RJF3_GEOBA</name>
<dbReference type="GO" id="GO:0016616">
    <property type="term" value="F:oxidoreductase activity, acting on the CH-OH group of donors, NAD or NADP as acceptor"/>
    <property type="evidence" value="ECO:0007669"/>
    <property type="project" value="TreeGrafter"/>
</dbReference>
<reference evidence="6" key="1">
    <citation type="submission" date="2023-03" db="EMBL/GenBank/DDBJ databases">
        <authorList>
            <person name="Steffen K."/>
            <person name="Cardenas P."/>
        </authorList>
    </citation>
    <scope>NUCLEOTIDE SEQUENCE</scope>
</reference>
<keyword evidence="3" id="KW-0560">Oxidoreductase</keyword>
<evidence type="ECO:0000313" key="7">
    <source>
        <dbReference type="Proteomes" id="UP001174909"/>
    </source>
</evidence>
<dbReference type="FunFam" id="3.40.50.720:FF:000084">
    <property type="entry name" value="Short-chain dehydrogenase reductase"/>
    <property type="match status" value="1"/>
</dbReference>
<evidence type="ECO:0000256" key="3">
    <source>
        <dbReference type="ARBA" id="ARBA00023002"/>
    </source>
</evidence>
<evidence type="ECO:0000256" key="2">
    <source>
        <dbReference type="ARBA" id="ARBA00006484"/>
    </source>
</evidence>
<dbReference type="AlphaFoldDB" id="A0AA35RJF3"/>
<evidence type="ECO:0000256" key="5">
    <source>
        <dbReference type="ARBA" id="ARBA00041707"/>
    </source>
</evidence>
<sequence length="252" mass="26252">MARLDGKVAIISGGARGMGECEARLFAAEGASVLIGDLLDDAGEVVAASIVAAGGRCVYRHLDVTSEEDWSAAVSAAVSAFGRLDILVNNAGIGSSSHRIEDEPEEAWDRTMDVNAKGVFLGTRAAIPAMLDVGGGSIINISSQLGIVAVPYNGSAYQSSKGAVRLFTKSAAIQYAGDGIRVNSVHPGPVVTEMTRASRADAERHEMMLARVPMGRYGEPEEVAYAVLYLASDESSFVTGSEVVVDGGWTAQ</sequence>
<dbReference type="InterPro" id="IPR002347">
    <property type="entry name" value="SDR_fam"/>
</dbReference>
<organism evidence="6 7">
    <name type="scientific">Geodia barretti</name>
    <name type="common">Barrett's horny sponge</name>
    <dbReference type="NCBI Taxonomy" id="519541"/>
    <lineage>
        <taxon>Eukaryota</taxon>
        <taxon>Metazoa</taxon>
        <taxon>Porifera</taxon>
        <taxon>Demospongiae</taxon>
        <taxon>Heteroscleromorpha</taxon>
        <taxon>Tetractinellida</taxon>
        <taxon>Astrophorina</taxon>
        <taxon>Geodiidae</taxon>
        <taxon>Geodia</taxon>
    </lineage>
</organism>
<dbReference type="SUPFAM" id="SSF51735">
    <property type="entry name" value="NAD(P)-binding Rossmann-fold domains"/>
    <property type="match status" value="1"/>
</dbReference>
<comment type="pathway">
    <text evidence="1">Lipid metabolism; fatty acid biosynthesis.</text>
</comment>
<comment type="caution">
    <text evidence="6">The sequence shown here is derived from an EMBL/GenBank/DDBJ whole genome shotgun (WGS) entry which is preliminary data.</text>
</comment>
<dbReference type="EMBL" id="CASHTH010001166">
    <property type="protein sequence ID" value="CAI8012172.1"/>
    <property type="molecule type" value="Genomic_DNA"/>
</dbReference>
<proteinExistence type="inferred from homology"/>
<dbReference type="PANTHER" id="PTHR42760:SF133">
    <property type="entry name" value="3-OXOACYL-[ACYL-CARRIER-PROTEIN] REDUCTASE"/>
    <property type="match status" value="1"/>
</dbReference>
<dbReference type="NCBIfam" id="NF005559">
    <property type="entry name" value="PRK07231.1"/>
    <property type="match status" value="1"/>
</dbReference>
<accession>A0AA35RJF3</accession>
<dbReference type="Proteomes" id="UP001174909">
    <property type="component" value="Unassembled WGS sequence"/>
</dbReference>